<dbReference type="eggNOG" id="ENOG502SI1J">
    <property type="taxonomic scope" value="Eukaryota"/>
</dbReference>
<gene>
    <name evidence="2" type="ORF">GLOTRDRAFT_40296</name>
</gene>
<protein>
    <submittedName>
        <fullName evidence="2">Uncharacterized protein</fullName>
    </submittedName>
</protein>
<accession>S7QB55</accession>
<feature type="region of interest" description="Disordered" evidence="1">
    <location>
        <begin position="1"/>
        <end position="20"/>
    </location>
</feature>
<dbReference type="RefSeq" id="XP_007864827.1">
    <property type="nucleotide sequence ID" value="XM_007866636.1"/>
</dbReference>
<dbReference type="GeneID" id="19305967"/>
<dbReference type="AlphaFoldDB" id="S7QB55"/>
<dbReference type="Proteomes" id="UP000030669">
    <property type="component" value="Unassembled WGS sequence"/>
</dbReference>
<evidence type="ECO:0000313" key="2">
    <source>
        <dbReference type="EMBL" id="EPQ56563.1"/>
    </source>
</evidence>
<dbReference type="OrthoDB" id="3052721at2759"/>
<keyword evidence="3" id="KW-1185">Reference proteome</keyword>
<evidence type="ECO:0000313" key="3">
    <source>
        <dbReference type="Proteomes" id="UP000030669"/>
    </source>
</evidence>
<proteinExistence type="predicted"/>
<dbReference type="OMA" id="SISHPYM"/>
<dbReference type="KEGG" id="gtr:GLOTRDRAFT_40296"/>
<sequence length="897" mass="100174">MYEKRFRAERRKNQRWQQSKAGLQGHIRQLETVVLPAACKAAAEAESFKKETSQGLRDAIEQVAHLRRQLHEVRRRNSVLWARVWRAPQIRSHAVEKARLRAKQWKMKVKGTYSKGARVMARTLVESGCSEEKAGAVIKAIAKSMGYQVKDSEVMSRHTVGRAIQEGGIASQLQLVDEWRGANGLVLSSDGTLHRHENYEAHCVSYLAPQSYSKGADVPLIPTTRMLGVHTTSDHSSKTQFDSWKQSVGDLCEVYNQSPIASSSGTVVREVDFAAKVTGMNSDHAEDQKKLARYIQDWSQSASRFLLGEKALDAKTSDEIVLLVAGALLQKISAVGGQLVWESMSEEDQLKHSAEMLTELKTTIGSEVYEALPEAQKRELNLFIWVGCCMHKEMNSVKGGNTAMTGWWAAHGILGPILLPNKFNTANLAHLSNPSDSTEPSEKRALNGSMFGGVKVAALAGLLFNHKDNKKGLQDTYVLWFRKILGISHYFPDTSNTRFQSHCAAAIVLILYLKEHIQFLEMVRDAKKDNSGFTNIEKNLYSALHDPATLTELAVLALYAQVISHPYMQVVRGGGVASVNALDLGPLHRDVRDHLQKIIEDPDLLLSPSTTHQAACLHGEEWESPAVIARIHEMAPELPHLRAVLIAFCEGAQKTWERFSSEFIEGGSIHQATAEERERVHAPATNDACEGALGSARLMMRDKPNLSERKRNAIYMHQRNNTGAYMETLRLHFVNHDYLRRSARKQDSSGLECIRRSELVDARQRTADEQRIKAGERQKKRNDRAARLDSVNFILTEAGLDALTGKVVEQLHLQADKWLASKLRHLITKKKKDMKSKSALLAELKEVIGRYSALPECDRLLILQSPAVSTNAPGTYEAVLDDDTPDDVELEYESDLG</sequence>
<feature type="region of interest" description="Disordered" evidence="1">
    <location>
        <begin position="764"/>
        <end position="783"/>
    </location>
</feature>
<organism evidence="2 3">
    <name type="scientific">Gloeophyllum trabeum (strain ATCC 11539 / FP-39264 / Madison 617)</name>
    <name type="common">Brown rot fungus</name>
    <dbReference type="NCBI Taxonomy" id="670483"/>
    <lineage>
        <taxon>Eukaryota</taxon>
        <taxon>Fungi</taxon>
        <taxon>Dikarya</taxon>
        <taxon>Basidiomycota</taxon>
        <taxon>Agaricomycotina</taxon>
        <taxon>Agaricomycetes</taxon>
        <taxon>Gloeophyllales</taxon>
        <taxon>Gloeophyllaceae</taxon>
        <taxon>Gloeophyllum</taxon>
    </lineage>
</organism>
<dbReference type="HOGENOM" id="CLU_006824_0_0_1"/>
<reference evidence="2 3" key="1">
    <citation type="journal article" date="2012" name="Science">
        <title>The Paleozoic origin of enzymatic lignin decomposition reconstructed from 31 fungal genomes.</title>
        <authorList>
            <person name="Floudas D."/>
            <person name="Binder M."/>
            <person name="Riley R."/>
            <person name="Barry K."/>
            <person name="Blanchette R.A."/>
            <person name="Henrissat B."/>
            <person name="Martinez A.T."/>
            <person name="Otillar R."/>
            <person name="Spatafora J.W."/>
            <person name="Yadav J.S."/>
            <person name="Aerts A."/>
            <person name="Benoit I."/>
            <person name="Boyd A."/>
            <person name="Carlson A."/>
            <person name="Copeland A."/>
            <person name="Coutinho P.M."/>
            <person name="de Vries R.P."/>
            <person name="Ferreira P."/>
            <person name="Findley K."/>
            <person name="Foster B."/>
            <person name="Gaskell J."/>
            <person name="Glotzer D."/>
            <person name="Gorecki P."/>
            <person name="Heitman J."/>
            <person name="Hesse C."/>
            <person name="Hori C."/>
            <person name="Igarashi K."/>
            <person name="Jurgens J.A."/>
            <person name="Kallen N."/>
            <person name="Kersten P."/>
            <person name="Kohler A."/>
            <person name="Kuees U."/>
            <person name="Kumar T.K.A."/>
            <person name="Kuo A."/>
            <person name="LaButti K."/>
            <person name="Larrondo L.F."/>
            <person name="Lindquist E."/>
            <person name="Ling A."/>
            <person name="Lombard V."/>
            <person name="Lucas S."/>
            <person name="Lundell T."/>
            <person name="Martin R."/>
            <person name="McLaughlin D.J."/>
            <person name="Morgenstern I."/>
            <person name="Morin E."/>
            <person name="Murat C."/>
            <person name="Nagy L.G."/>
            <person name="Nolan M."/>
            <person name="Ohm R.A."/>
            <person name="Patyshakuliyeva A."/>
            <person name="Rokas A."/>
            <person name="Ruiz-Duenas F.J."/>
            <person name="Sabat G."/>
            <person name="Salamov A."/>
            <person name="Samejima M."/>
            <person name="Schmutz J."/>
            <person name="Slot J.C."/>
            <person name="St John F."/>
            <person name="Stenlid J."/>
            <person name="Sun H."/>
            <person name="Sun S."/>
            <person name="Syed K."/>
            <person name="Tsang A."/>
            <person name="Wiebenga A."/>
            <person name="Young D."/>
            <person name="Pisabarro A."/>
            <person name="Eastwood D.C."/>
            <person name="Martin F."/>
            <person name="Cullen D."/>
            <person name="Grigoriev I.V."/>
            <person name="Hibbett D.S."/>
        </authorList>
    </citation>
    <scope>NUCLEOTIDE SEQUENCE [LARGE SCALE GENOMIC DNA]</scope>
    <source>
        <strain evidence="2 3">ATCC 11539</strain>
    </source>
</reference>
<evidence type="ECO:0000256" key="1">
    <source>
        <dbReference type="SAM" id="MobiDB-lite"/>
    </source>
</evidence>
<dbReference type="EMBL" id="KB469300">
    <property type="protein sequence ID" value="EPQ56563.1"/>
    <property type="molecule type" value="Genomic_DNA"/>
</dbReference>
<name>S7QB55_GLOTA</name>